<sequence length="320" mass="34916">MAFTTGTAAHHADLIDKLRQWLVGTVGWTEMYWKLGASVTDETFLVVKGPGAGAGREVYVTLHATADAAAPYYSIGIRGAIGYQAGAAWGNNPGEGPPTYLNLWQNPINYWFYANARRFVIIAKCSTNYMSAYAGMFLPWADPTQYPFPLYVAADCGVKTGWNTVNSARRMFCDPGYWNLGAGVIRDTDGMWQNVLNQQQGNSNDFTYGQRRGAAYFLWPWASGSENDFDDNGWAGRASGNTVGGAVDAIVPTKQGERLIVPAHINHTQRPALGALDGIYMPFGSGLVTEQTVAAGGKTLRAFQNIHRNSANDFFLIDEV</sequence>
<dbReference type="KEGG" id="vg:13405229"/>
<keyword evidence="2" id="KW-1185">Reference proteome</keyword>
<evidence type="ECO:0008006" key="3">
    <source>
        <dbReference type="Google" id="ProtNLM"/>
    </source>
</evidence>
<dbReference type="RefSeq" id="YP_006561137.1">
    <property type="nucleotide sequence ID" value="NC_018283.1"/>
</dbReference>
<organism evidence="1 2">
    <name type="scientific">Burkholderia phage vB_BceS_AH2</name>
    <dbReference type="NCBI Taxonomy" id="1133022"/>
    <lineage>
        <taxon>Viruses</taxon>
        <taxon>Duplodnaviria</taxon>
        <taxon>Heunggongvirae</taxon>
        <taxon>Uroviricota</taxon>
        <taxon>Caudoviricetes</taxon>
        <taxon>Casjensviridae</taxon>
        <taxon>Ahduovirus</taxon>
        <taxon>Ahduovirus AH2</taxon>
        <taxon>Burkholderia virus AH2</taxon>
    </lineage>
</organism>
<gene>
    <name evidence="1" type="ORF">AH2_00053</name>
</gene>
<evidence type="ECO:0000313" key="2">
    <source>
        <dbReference type="Proteomes" id="UP000009012"/>
    </source>
</evidence>
<dbReference type="Proteomes" id="UP000009012">
    <property type="component" value="Segment"/>
</dbReference>
<protein>
    <recommendedName>
        <fullName evidence="3">Virion structural protein</fullName>
    </recommendedName>
</protein>
<proteinExistence type="predicted"/>
<dbReference type="GeneID" id="13405229"/>
<reference evidence="1 2" key="1">
    <citation type="journal article" date="2012" name="BMC Genomics">
        <title>Comparative analysis of two phenotypically-similar but genomically-distinct Burkholderia cenocepacia-specific bacteriophages.</title>
        <authorList>
            <person name="Lynch K.H."/>
            <person name="Stothard P."/>
            <person name="Dennis J.J."/>
        </authorList>
    </citation>
    <scope>NUCLEOTIDE SEQUENCE [LARGE SCALE GENOMIC DNA]</scope>
</reference>
<evidence type="ECO:0000313" key="1">
    <source>
        <dbReference type="EMBL" id="AEY69559.1"/>
    </source>
</evidence>
<accession>I6NTN2</accession>
<name>I6NTN2_9CAUD</name>
<dbReference type="EMBL" id="JN564907">
    <property type="protein sequence ID" value="AEY69559.1"/>
    <property type="molecule type" value="Genomic_DNA"/>
</dbReference>
<dbReference type="OrthoDB" id="4265at10239"/>